<proteinExistence type="predicted"/>
<protein>
    <submittedName>
        <fullName evidence="2">Uncharacterized protein</fullName>
    </submittedName>
</protein>
<reference evidence="2 3" key="1">
    <citation type="submission" date="2019-09" db="EMBL/GenBank/DDBJ databases">
        <title>Genome sequence of Roseospira marina, one of the more divergent members of the non-sulfur purple photosynthetic bacterial family, the Rhodospirillaceae.</title>
        <authorList>
            <person name="Meyer T."/>
            <person name="Kyndt J."/>
        </authorList>
    </citation>
    <scope>NUCLEOTIDE SEQUENCE [LARGE SCALE GENOMIC DNA]</scope>
    <source>
        <strain evidence="2 3">DSM 15113</strain>
    </source>
</reference>
<dbReference type="Proteomes" id="UP000324065">
    <property type="component" value="Unassembled WGS sequence"/>
</dbReference>
<dbReference type="OrthoDB" id="7366734at2"/>
<dbReference type="AlphaFoldDB" id="A0A5M6IDA8"/>
<sequence length="107" mass="12166">MVPGRVEHEAGAPTDRVSDDALDALFARHEDRAHTVNVRLSIPVFRWRFYLVMLGGRELRHAERRARDRSRYPLLTLGNVLFLAWFVFAVYAFVLIVSVAVQGMLGG</sequence>
<accession>A0A5M6IDA8</accession>
<evidence type="ECO:0000313" key="3">
    <source>
        <dbReference type="Proteomes" id="UP000324065"/>
    </source>
</evidence>
<dbReference type="EMBL" id="VWPJ01000006">
    <property type="protein sequence ID" value="KAA5606052.1"/>
    <property type="molecule type" value="Genomic_DNA"/>
</dbReference>
<evidence type="ECO:0000313" key="2">
    <source>
        <dbReference type="EMBL" id="KAA5606052.1"/>
    </source>
</evidence>
<keyword evidence="1" id="KW-0812">Transmembrane</keyword>
<comment type="caution">
    <text evidence="2">The sequence shown here is derived from an EMBL/GenBank/DDBJ whole genome shotgun (WGS) entry which is preliminary data.</text>
</comment>
<keyword evidence="1" id="KW-0472">Membrane</keyword>
<feature type="transmembrane region" description="Helical" evidence="1">
    <location>
        <begin position="74"/>
        <end position="101"/>
    </location>
</feature>
<dbReference type="RefSeq" id="WP_150061983.1">
    <property type="nucleotide sequence ID" value="NZ_JACHII010000002.1"/>
</dbReference>
<keyword evidence="1" id="KW-1133">Transmembrane helix</keyword>
<name>A0A5M6IDA8_9PROT</name>
<gene>
    <name evidence="2" type="ORF">F1188_08555</name>
</gene>
<organism evidence="2 3">
    <name type="scientific">Roseospira marina</name>
    <dbReference type="NCBI Taxonomy" id="140057"/>
    <lineage>
        <taxon>Bacteria</taxon>
        <taxon>Pseudomonadati</taxon>
        <taxon>Pseudomonadota</taxon>
        <taxon>Alphaproteobacteria</taxon>
        <taxon>Rhodospirillales</taxon>
        <taxon>Rhodospirillaceae</taxon>
        <taxon>Roseospira</taxon>
    </lineage>
</organism>
<keyword evidence="3" id="KW-1185">Reference proteome</keyword>
<evidence type="ECO:0000256" key="1">
    <source>
        <dbReference type="SAM" id="Phobius"/>
    </source>
</evidence>